<sequence>MTDNPSTPGAEPTDPTPEVELTAPAEPAVEAESSTAALAEDTVEGAAAQPTAEASVTDFVVEEPEAAPEADVNSAEPVAEEAPDEEPVAQEAPDEEPVAQASEAQAPPPAAAPAAPSPKMFAARPKPPAASVVQAHTPSDSARFGRVGEDGTVYVRDGEGERAVGSYPGAGADDALQYFARKYDELYAAADLLHQRAGLPEVTSKDLAEGLSGLRTHIGEANVVGDLAALNTLVEGVESQISVRRETESAARAAARAEALTVREGLVSEAEAIAAQPLEKVQWKTSSATMRSLLDSWKEQQRSGARLDKESEAALWQRFSKARNSFDKARRSHFAEVEATRGAAKGAKEKLVAEAEKLSTSTDWAPTAGAFKRLMDQWRVAGRASRSEDDALWARFKAAQDSFFAAKDQVVAAEDEEFRKNLDVKLGLLAEAEKLLPVTNLESAKSALRGIQDRWEAAGKVPRADIERTEKGLRRIEAAIREAEDKKWRRTNPEVTARAQSLATQLEASVAKLETDLADAQAKGNAKKIADVQAKLDAQRAWLDQARGGLAEFG</sequence>
<feature type="coiled-coil region" evidence="1">
    <location>
        <begin position="466"/>
        <end position="523"/>
    </location>
</feature>
<evidence type="ECO:0000313" key="3">
    <source>
        <dbReference type="EMBL" id="GAA1785185.1"/>
    </source>
</evidence>
<dbReference type="Pfam" id="PF03993">
    <property type="entry name" value="DUF349"/>
    <property type="match status" value="3"/>
</dbReference>
<protein>
    <recommendedName>
        <fullName evidence="5">DUF349 domain-containing protein</fullName>
    </recommendedName>
</protein>
<name>A0ABN2LFM7_9MICO</name>
<evidence type="ECO:0008006" key="5">
    <source>
        <dbReference type="Google" id="ProtNLM"/>
    </source>
</evidence>
<dbReference type="EMBL" id="BAAAPO010000015">
    <property type="protein sequence ID" value="GAA1785185.1"/>
    <property type="molecule type" value="Genomic_DNA"/>
</dbReference>
<evidence type="ECO:0000256" key="2">
    <source>
        <dbReference type="SAM" id="MobiDB-lite"/>
    </source>
</evidence>
<proteinExistence type="predicted"/>
<feature type="region of interest" description="Disordered" evidence="2">
    <location>
        <begin position="1"/>
        <end position="146"/>
    </location>
</feature>
<evidence type="ECO:0000256" key="1">
    <source>
        <dbReference type="SAM" id="Coils"/>
    </source>
</evidence>
<accession>A0ABN2LFM7</accession>
<keyword evidence="1" id="KW-0175">Coiled coil</keyword>
<gene>
    <name evidence="3" type="ORF">GCM10009811_07890</name>
</gene>
<feature type="compositionally biased region" description="Acidic residues" evidence="2">
    <location>
        <begin position="78"/>
        <end position="97"/>
    </location>
</feature>
<evidence type="ECO:0000313" key="4">
    <source>
        <dbReference type="Proteomes" id="UP001499938"/>
    </source>
</evidence>
<dbReference type="InterPro" id="IPR007139">
    <property type="entry name" value="DUF349"/>
</dbReference>
<reference evidence="3 4" key="1">
    <citation type="journal article" date="2019" name="Int. J. Syst. Evol. Microbiol.">
        <title>The Global Catalogue of Microorganisms (GCM) 10K type strain sequencing project: providing services to taxonomists for standard genome sequencing and annotation.</title>
        <authorList>
            <consortium name="The Broad Institute Genomics Platform"/>
            <consortium name="The Broad Institute Genome Sequencing Center for Infectious Disease"/>
            <person name="Wu L."/>
            <person name="Ma J."/>
        </authorList>
    </citation>
    <scope>NUCLEOTIDE SEQUENCE [LARGE SCALE GENOMIC DNA]</scope>
    <source>
        <strain evidence="3 4">JCM 15592</strain>
    </source>
</reference>
<feature type="compositionally biased region" description="Low complexity" evidence="2">
    <location>
        <begin position="16"/>
        <end position="37"/>
    </location>
</feature>
<comment type="caution">
    <text evidence="3">The sequence shown here is derived from an EMBL/GenBank/DDBJ whole genome shotgun (WGS) entry which is preliminary data.</text>
</comment>
<keyword evidence="4" id="KW-1185">Reference proteome</keyword>
<dbReference type="Proteomes" id="UP001499938">
    <property type="component" value="Unassembled WGS sequence"/>
</dbReference>
<dbReference type="RefSeq" id="WP_344081646.1">
    <property type="nucleotide sequence ID" value="NZ_BAAAPO010000015.1"/>
</dbReference>
<organism evidence="3 4">
    <name type="scientific">Nostocoides veronense</name>
    <dbReference type="NCBI Taxonomy" id="330836"/>
    <lineage>
        <taxon>Bacteria</taxon>
        <taxon>Bacillati</taxon>
        <taxon>Actinomycetota</taxon>
        <taxon>Actinomycetes</taxon>
        <taxon>Micrococcales</taxon>
        <taxon>Intrasporangiaceae</taxon>
        <taxon>Nostocoides</taxon>
    </lineage>
</organism>